<comment type="similarity">
    <text evidence="2 8">Belongs to the organo anion transporter (TC 2.A.60) family.</text>
</comment>
<dbReference type="InterPro" id="IPR002350">
    <property type="entry name" value="Kazal_dom"/>
</dbReference>
<dbReference type="EnsemblMetazoa" id="CLYHEMT013451.1">
    <property type="protein sequence ID" value="CLYHEMP013451.1"/>
    <property type="gene ID" value="CLYHEMG013451"/>
</dbReference>
<evidence type="ECO:0000256" key="5">
    <source>
        <dbReference type="ARBA" id="ARBA00022989"/>
    </source>
</evidence>
<keyword evidence="4 8" id="KW-0812">Transmembrane</keyword>
<evidence type="ECO:0000256" key="4">
    <source>
        <dbReference type="ARBA" id="ARBA00022692"/>
    </source>
</evidence>
<feature type="transmembrane region" description="Helical" evidence="8">
    <location>
        <begin position="79"/>
        <end position="99"/>
    </location>
</feature>
<feature type="transmembrane region" description="Helical" evidence="8">
    <location>
        <begin position="404"/>
        <end position="422"/>
    </location>
</feature>
<dbReference type="RefSeq" id="XP_066935061.1">
    <property type="nucleotide sequence ID" value="XM_067078960.1"/>
</dbReference>
<evidence type="ECO:0000256" key="8">
    <source>
        <dbReference type="RuleBase" id="RU362056"/>
    </source>
</evidence>
<evidence type="ECO:0000313" key="12">
    <source>
        <dbReference type="Proteomes" id="UP000594262"/>
    </source>
</evidence>
<keyword evidence="5 8" id="KW-1133">Transmembrane helix</keyword>
<feature type="transmembrane region" description="Helical" evidence="8">
    <location>
        <begin position="526"/>
        <end position="545"/>
    </location>
</feature>
<dbReference type="PANTHER" id="PTHR11388">
    <property type="entry name" value="ORGANIC ANION TRANSPORTER"/>
    <property type="match status" value="1"/>
</dbReference>
<dbReference type="GO" id="GO:0006811">
    <property type="term" value="P:monoatomic ion transport"/>
    <property type="evidence" value="ECO:0007669"/>
    <property type="project" value="UniProtKB-KW"/>
</dbReference>
<keyword evidence="7" id="KW-1015">Disulfide bond</keyword>
<dbReference type="AlphaFoldDB" id="A0A7M5WV74"/>
<feature type="transmembrane region" description="Helical" evidence="8">
    <location>
        <begin position="39"/>
        <end position="59"/>
    </location>
</feature>
<accession>A0A7M5WV74</accession>
<evidence type="ECO:0000256" key="9">
    <source>
        <dbReference type="SAM" id="MobiDB-lite"/>
    </source>
</evidence>
<dbReference type="OrthoDB" id="5959811at2759"/>
<evidence type="ECO:0000259" key="10">
    <source>
        <dbReference type="PROSITE" id="PS51465"/>
    </source>
</evidence>
<sequence>MANLEKLKVRNEDEDERTFLCGFRDWTPKCLQFFADIHWFIPFISLCSLVQGMLVSGFINASIPHIEREFGLTSTQSGILLASNDLTGFLFVMFVSYYGEKGHKPTWLGAGSILIGIGAFIYSLPKFMKGDYQPLSTTATFDYNKYELCHHNSSSTIIDLPSHSCTITDNSSGLYLTILCVANMLMGIGATPLNTLGAAYLDENVSPKNSPIYIGIWYGMIILGPSVGFSAAAGFLNEYTNMDGKIPDGIDQLSPLYVGRWWYPFATLGWILVFNGFILMLFPKKMPGALKIREKAIKKGHVQEESKELEEIRKRGFIGFLKATLMLLKNKYLVLVLLASSAKMFIATGVSPFFSKYLTMKYGADPTKANSMIGVILVIGALGGLIIGSIIMRFLDIKKSIKKATIISIVLGVLNCFMAFSYEIKGCDPIDLVSSRQSITFDNGTNAFCNNNCGCLKEHYNPVCANSITYLSPCMAGCTTQKNNITDFTNCACVTPFNVSTKTNENAYQMVQSVTEGKCDQNCDNIYIFLIFIILTIMTSFIGVTPKNMITLRSVPANQRSFAMGLQFLMVRLLGMLPGPIVVGQLFDSTCLIWKYDSCGAKTNCAEYKLESLSNEIKYVSLAGNLINLAFFLMAIWVYKDPHGEEQGVEVIDGKHTTFDEIGQTNPLQVTEDEKDNDQNNNLGDRNQENTEL</sequence>
<dbReference type="NCBIfam" id="TIGR00805">
    <property type="entry name" value="oat"/>
    <property type="match status" value="1"/>
</dbReference>
<comment type="subcellular location">
    <subcellularLocation>
        <location evidence="1 8">Cell membrane</location>
        <topology evidence="1 8">Multi-pass membrane protein</topology>
    </subcellularLocation>
</comment>
<evidence type="ECO:0000256" key="6">
    <source>
        <dbReference type="ARBA" id="ARBA00023136"/>
    </source>
</evidence>
<feature type="transmembrane region" description="Helical" evidence="8">
    <location>
        <begin position="619"/>
        <end position="639"/>
    </location>
</feature>
<keyword evidence="12" id="KW-1185">Reference proteome</keyword>
<protein>
    <recommendedName>
        <fullName evidence="8">Solute carrier organic anion transporter family member</fullName>
    </recommendedName>
</protein>
<keyword evidence="3" id="KW-1003">Cell membrane</keyword>
<feature type="transmembrane region" description="Helical" evidence="8">
    <location>
        <begin position="371"/>
        <end position="392"/>
    </location>
</feature>
<dbReference type="PROSITE" id="PS51465">
    <property type="entry name" value="KAZAL_2"/>
    <property type="match status" value="1"/>
</dbReference>
<reference evidence="11" key="1">
    <citation type="submission" date="2021-01" db="UniProtKB">
        <authorList>
            <consortium name="EnsemblMetazoa"/>
        </authorList>
    </citation>
    <scope>IDENTIFICATION</scope>
</reference>
<dbReference type="Proteomes" id="UP000594262">
    <property type="component" value="Unplaced"/>
</dbReference>
<evidence type="ECO:0000256" key="2">
    <source>
        <dbReference type="ARBA" id="ARBA00009657"/>
    </source>
</evidence>
<dbReference type="GeneID" id="136822669"/>
<dbReference type="Gene3D" id="1.20.1250.20">
    <property type="entry name" value="MFS general substrate transporter like domains"/>
    <property type="match status" value="2"/>
</dbReference>
<feature type="transmembrane region" description="Helical" evidence="8">
    <location>
        <begin position="213"/>
        <end position="236"/>
    </location>
</feature>
<dbReference type="InterPro" id="IPR004156">
    <property type="entry name" value="OATP"/>
</dbReference>
<feature type="transmembrane region" description="Helical" evidence="8">
    <location>
        <begin position="106"/>
        <end position="124"/>
    </location>
</feature>
<evidence type="ECO:0000256" key="3">
    <source>
        <dbReference type="ARBA" id="ARBA00022475"/>
    </source>
</evidence>
<name>A0A7M5WV74_9CNID</name>
<dbReference type="PANTHER" id="PTHR11388:SF100">
    <property type="entry name" value="SOLUTE CARRIER ORGANIC ANION TRANSPORTER FAMILY MEMBER 4A1"/>
    <property type="match status" value="1"/>
</dbReference>
<keyword evidence="8" id="KW-0813">Transport</keyword>
<evidence type="ECO:0000313" key="11">
    <source>
        <dbReference type="EnsemblMetazoa" id="CLYHEMP013451.1"/>
    </source>
</evidence>
<dbReference type="GO" id="GO:0005886">
    <property type="term" value="C:plasma membrane"/>
    <property type="evidence" value="ECO:0007669"/>
    <property type="project" value="UniProtKB-SubCell"/>
</dbReference>
<organism evidence="11 12">
    <name type="scientific">Clytia hemisphaerica</name>
    <dbReference type="NCBI Taxonomy" id="252671"/>
    <lineage>
        <taxon>Eukaryota</taxon>
        <taxon>Metazoa</taxon>
        <taxon>Cnidaria</taxon>
        <taxon>Hydrozoa</taxon>
        <taxon>Hydroidolina</taxon>
        <taxon>Leptothecata</taxon>
        <taxon>Obeliida</taxon>
        <taxon>Clytiidae</taxon>
        <taxon>Clytia</taxon>
    </lineage>
</organism>
<keyword evidence="6 8" id="KW-0472">Membrane</keyword>
<evidence type="ECO:0000256" key="7">
    <source>
        <dbReference type="ARBA" id="ARBA00023157"/>
    </source>
</evidence>
<feature type="transmembrane region" description="Helical" evidence="8">
    <location>
        <begin position="261"/>
        <end position="282"/>
    </location>
</feature>
<dbReference type="CDD" id="cd17336">
    <property type="entry name" value="MFS_SLCO_OATP"/>
    <property type="match status" value="1"/>
</dbReference>
<proteinExistence type="inferred from homology"/>
<dbReference type="Pfam" id="PF03137">
    <property type="entry name" value="OATP"/>
    <property type="match status" value="1"/>
</dbReference>
<feature type="domain" description="Kazal-like" evidence="10">
    <location>
        <begin position="443"/>
        <end position="492"/>
    </location>
</feature>
<keyword evidence="8" id="KW-0406">Ion transport</keyword>
<dbReference type="InterPro" id="IPR036259">
    <property type="entry name" value="MFS_trans_sf"/>
</dbReference>
<feature type="transmembrane region" description="Helical" evidence="8">
    <location>
        <begin position="332"/>
        <end position="351"/>
    </location>
</feature>
<feature type="transmembrane region" description="Helical" evidence="8">
    <location>
        <begin position="566"/>
        <end position="587"/>
    </location>
</feature>
<feature type="transmembrane region" description="Helical" evidence="8">
    <location>
        <begin position="174"/>
        <end position="201"/>
    </location>
</feature>
<dbReference type="GO" id="GO:0055085">
    <property type="term" value="P:transmembrane transport"/>
    <property type="evidence" value="ECO:0007669"/>
    <property type="project" value="InterPro"/>
</dbReference>
<evidence type="ECO:0000256" key="1">
    <source>
        <dbReference type="ARBA" id="ARBA00004651"/>
    </source>
</evidence>
<dbReference type="SUPFAM" id="SSF103473">
    <property type="entry name" value="MFS general substrate transporter"/>
    <property type="match status" value="1"/>
</dbReference>
<feature type="region of interest" description="Disordered" evidence="9">
    <location>
        <begin position="664"/>
        <end position="693"/>
    </location>
</feature>